<sequence>MAENDGSLVSPAELHERGQCKPCPFWVRPNSRCHFGARCHFCHLCGEKDLKIYYYQARKEEKWKNPQAGLPRADDPENGAWPAGPVPTPRERESFEPGFARARADQEVPKARAAPTGVGVAHKDWHLPVQRWQQNWQVIPQELFFQVKENKLIFWM</sequence>
<organism evidence="4 5">
    <name type="scientific">Durusdinium trenchii</name>
    <dbReference type="NCBI Taxonomy" id="1381693"/>
    <lineage>
        <taxon>Eukaryota</taxon>
        <taxon>Sar</taxon>
        <taxon>Alveolata</taxon>
        <taxon>Dinophyceae</taxon>
        <taxon>Suessiales</taxon>
        <taxon>Symbiodiniaceae</taxon>
        <taxon>Durusdinium</taxon>
    </lineage>
</organism>
<evidence type="ECO:0000259" key="3">
    <source>
        <dbReference type="PROSITE" id="PS50103"/>
    </source>
</evidence>
<evidence type="ECO:0000256" key="2">
    <source>
        <dbReference type="SAM" id="MobiDB-lite"/>
    </source>
</evidence>
<evidence type="ECO:0000313" key="5">
    <source>
        <dbReference type="Proteomes" id="UP001642484"/>
    </source>
</evidence>
<keyword evidence="1" id="KW-0479">Metal-binding</keyword>
<keyword evidence="5" id="KW-1185">Reference proteome</keyword>
<reference evidence="4 5" key="1">
    <citation type="submission" date="2024-02" db="EMBL/GenBank/DDBJ databases">
        <authorList>
            <person name="Chen Y."/>
            <person name="Shah S."/>
            <person name="Dougan E. K."/>
            <person name="Thang M."/>
            <person name="Chan C."/>
        </authorList>
    </citation>
    <scope>NUCLEOTIDE SEQUENCE [LARGE SCALE GENOMIC DNA]</scope>
</reference>
<keyword evidence="1" id="KW-0862">Zinc</keyword>
<proteinExistence type="predicted"/>
<dbReference type="InterPro" id="IPR000571">
    <property type="entry name" value="Znf_CCCH"/>
</dbReference>
<feature type="region of interest" description="Disordered" evidence="2">
    <location>
        <begin position="63"/>
        <end position="94"/>
    </location>
</feature>
<evidence type="ECO:0000313" key="4">
    <source>
        <dbReference type="EMBL" id="CAK9071317.1"/>
    </source>
</evidence>
<name>A0ABP0P732_9DINO</name>
<protein>
    <recommendedName>
        <fullName evidence="3">C3H1-type domain-containing protein</fullName>
    </recommendedName>
</protein>
<comment type="caution">
    <text evidence="4">The sequence shown here is derived from an EMBL/GenBank/DDBJ whole genome shotgun (WGS) entry which is preliminary data.</text>
</comment>
<keyword evidence="1" id="KW-0863">Zinc-finger</keyword>
<feature type="zinc finger region" description="C3H1-type" evidence="1">
    <location>
        <begin position="22"/>
        <end position="46"/>
    </location>
</feature>
<dbReference type="EMBL" id="CAXAMN010022607">
    <property type="protein sequence ID" value="CAK9071317.1"/>
    <property type="molecule type" value="Genomic_DNA"/>
</dbReference>
<dbReference type="PROSITE" id="PS50103">
    <property type="entry name" value="ZF_C3H1"/>
    <property type="match status" value="1"/>
</dbReference>
<evidence type="ECO:0000256" key="1">
    <source>
        <dbReference type="PROSITE-ProRule" id="PRU00723"/>
    </source>
</evidence>
<dbReference type="Proteomes" id="UP001642484">
    <property type="component" value="Unassembled WGS sequence"/>
</dbReference>
<gene>
    <name evidence="4" type="ORF">CCMP2556_LOCUS35062</name>
</gene>
<feature type="domain" description="C3H1-type" evidence="3">
    <location>
        <begin position="22"/>
        <end position="46"/>
    </location>
</feature>
<accession>A0ABP0P732</accession>